<feature type="transmembrane region" description="Helical" evidence="10">
    <location>
        <begin position="20"/>
        <end position="39"/>
    </location>
</feature>
<dbReference type="SUPFAM" id="SSF103088">
    <property type="entry name" value="OmpA-like"/>
    <property type="match status" value="1"/>
</dbReference>
<proteinExistence type="inferred from homology"/>
<keyword evidence="5 10" id="KW-1133">Transmembrane helix</keyword>
<protein>
    <submittedName>
        <fullName evidence="12">Flagellar motor protein MotB</fullName>
    </submittedName>
</protein>
<evidence type="ECO:0000256" key="9">
    <source>
        <dbReference type="SAM" id="MobiDB-lite"/>
    </source>
</evidence>
<dbReference type="EMBL" id="BAAACR010000008">
    <property type="protein sequence ID" value="GAA0209606.1"/>
    <property type="molecule type" value="Genomic_DNA"/>
</dbReference>
<dbReference type="PANTHER" id="PTHR30329:SF21">
    <property type="entry name" value="LIPOPROTEIN YIAD-RELATED"/>
    <property type="match status" value="1"/>
</dbReference>
<dbReference type="PANTHER" id="PTHR30329">
    <property type="entry name" value="STATOR ELEMENT OF FLAGELLAR MOTOR COMPLEX"/>
    <property type="match status" value="1"/>
</dbReference>
<evidence type="ECO:0000256" key="10">
    <source>
        <dbReference type="SAM" id="Phobius"/>
    </source>
</evidence>
<evidence type="ECO:0000256" key="7">
    <source>
        <dbReference type="PROSITE-ProRule" id="PRU00473"/>
    </source>
</evidence>
<keyword evidence="8" id="KW-0175">Coiled coil</keyword>
<keyword evidence="6 7" id="KW-0472">Membrane</keyword>
<comment type="similarity">
    <text evidence="2">Belongs to the MotB family.</text>
</comment>
<keyword evidence="12" id="KW-0282">Flagellum</keyword>
<keyword evidence="3" id="KW-1003">Cell membrane</keyword>
<accession>A0ABN0T1M3</accession>
<evidence type="ECO:0000256" key="5">
    <source>
        <dbReference type="ARBA" id="ARBA00022989"/>
    </source>
</evidence>
<evidence type="ECO:0000256" key="3">
    <source>
        <dbReference type="ARBA" id="ARBA00022475"/>
    </source>
</evidence>
<dbReference type="Proteomes" id="UP001500399">
    <property type="component" value="Unassembled WGS sequence"/>
</dbReference>
<dbReference type="InterPro" id="IPR036737">
    <property type="entry name" value="OmpA-like_sf"/>
</dbReference>
<organism evidence="12 13">
    <name type="scientific">Selenomonas dianae</name>
    <dbReference type="NCBI Taxonomy" id="135079"/>
    <lineage>
        <taxon>Bacteria</taxon>
        <taxon>Bacillati</taxon>
        <taxon>Bacillota</taxon>
        <taxon>Negativicutes</taxon>
        <taxon>Selenomonadales</taxon>
        <taxon>Selenomonadaceae</taxon>
        <taxon>Selenomonas</taxon>
    </lineage>
</organism>
<keyword evidence="12" id="KW-0969">Cilium</keyword>
<evidence type="ECO:0000256" key="2">
    <source>
        <dbReference type="ARBA" id="ARBA00008914"/>
    </source>
</evidence>
<dbReference type="InterPro" id="IPR025713">
    <property type="entry name" value="MotB-like_N_dom"/>
</dbReference>
<feature type="region of interest" description="Disordered" evidence="9">
    <location>
        <begin position="252"/>
        <end position="309"/>
    </location>
</feature>
<dbReference type="PROSITE" id="PS51123">
    <property type="entry name" value="OMPA_2"/>
    <property type="match status" value="1"/>
</dbReference>
<keyword evidence="13" id="KW-1185">Reference proteome</keyword>
<feature type="compositionally biased region" description="Polar residues" evidence="9">
    <location>
        <begin position="262"/>
        <end position="283"/>
    </location>
</feature>
<name>A0ABN0T1M3_9FIRM</name>
<dbReference type="Gene3D" id="3.30.1330.60">
    <property type="entry name" value="OmpA-like domain"/>
    <property type="match status" value="1"/>
</dbReference>
<feature type="domain" description="OmpA-like" evidence="11">
    <location>
        <begin position="123"/>
        <end position="245"/>
    </location>
</feature>
<dbReference type="RefSeq" id="WP_304986810.1">
    <property type="nucleotide sequence ID" value="NZ_BAAACR010000008.1"/>
</dbReference>
<evidence type="ECO:0000256" key="1">
    <source>
        <dbReference type="ARBA" id="ARBA00004162"/>
    </source>
</evidence>
<gene>
    <name evidence="12" type="primary">motB</name>
    <name evidence="12" type="ORF">GCM10008919_11060</name>
</gene>
<evidence type="ECO:0000313" key="12">
    <source>
        <dbReference type="EMBL" id="GAA0209606.1"/>
    </source>
</evidence>
<comment type="subcellular location">
    <subcellularLocation>
        <location evidence="1">Cell membrane</location>
        <topology evidence="1">Single-pass membrane protein</topology>
    </subcellularLocation>
</comment>
<dbReference type="Pfam" id="PF00691">
    <property type="entry name" value="OmpA"/>
    <property type="match status" value="1"/>
</dbReference>
<keyword evidence="12" id="KW-0966">Cell projection</keyword>
<sequence length="309" mass="33116">MARKKHAKPHEEEAGEAWLLPYSDLMTLLLALFIALFAMSQTDASKMQALAQAFTAAFNMGGPSFFSGMGPATAINSATTQGQDNANDAYMKENETLREVQEKIEQYVKENNLQDQVSTELSEDGLMIRLKEKALFASGSATLEGQAEQIVPVIASLLAALPERVTISGHTDNVPISTAQFPSNWELSSARAVSLMRGLMGVQPSLNPARFSALGYSEYRPIASNDTDEGRAQNRRVEVFIARSMRFSQDDSISASDGKVVTSANAPSTTMPTAKPSSESAASGGTPEMGTSMRPTHSSPGLVPAPLQH</sequence>
<dbReference type="InterPro" id="IPR050330">
    <property type="entry name" value="Bact_OuterMem_StrucFunc"/>
</dbReference>
<keyword evidence="4 10" id="KW-0812">Transmembrane</keyword>
<dbReference type="Pfam" id="PF13677">
    <property type="entry name" value="MotB_plug"/>
    <property type="match status" value="1"/>
</dbReference>
<dbReference type="CDD" id="cd07185">
    <property type="entry name" value="OmpA_C-like"/>
    <property type="match status" value="1"/>
</dbReference>
<evidence type="ECO:0000256" key="8">
    <source>
        <dbReference type="SAM" id="Coils"/>
    </source>
</evidence>
<evidence type="ECO:0000256" key="6">
    <source>
        <dbReference type="ARBA" id="ARBA00023136"/>
    </source>
</evidence>
<comment type="caution">
    <text evidence="12">The sequence shown here is derived from an EMBL/GenBank/DDBJ whole genome shotgun (WGS) entry which is preliminary data.</text>
</comment>
<evidence type="ECO:0000313" key="13">
    <source>
        <dbReference type="Proteomes" id="UP001500399"/>
    </source>
</evidence>
<evidence type="ECO:0000256" key="4">
    <source>
        <dbReference type="ARBA" id="ARBA00022692"/>
    </source>
</evidence>
<feature type="coiled-coil region" evidence="8">
    <location>
        <begin position="83"/>
        <end position="117"/>
    </location>
</feature>
<evidence type="ECO:0000259" key="11">
    <source>
        <dbReference type="PROSITE" id="PS51123"/>
    </source>
</evidence>
<dbReference type="InterPro" id="IPR006665">
    <property type="entry name" value="OmpA-like"/>
</dbReference>
<reference evidence="12 13" key="1">
    <citation type="journal article" date="2019" name="Int. J. Syst. Evol. Microbiol.">
        <title>The Global Catalogue of Microorganisms (GCM) 10K type strain sequencing project: providing services to taxonomists for standard genome sequencing and annotation.</title>
        <authorList>
            <consortium name="The Broad Institute Genomics Platform"/>
            <consortium name="The Broad Institute Genome Sequencing Center for Infectious Disease"/>
            <person name="Wu L."/>
            <person name="Ma J."/>
        </authorList>
    </citation>
    <scope>NUCLEOTIDE SEQUENCE [LARGE SCALE GENOMIC DNA]</scope>
    <source>
        <strain evidence="12 13">JCM 8542</strain>
    </source>
</reference>